<comment type="caution">
    <text evidence="12">The sequence shown here is derived from an EMBL/GenBank/DDBJ whole genome shotgun (WGS) entry which is preliminary data.</text>
</comment>
<dbReference type="SUPFAM" id="SSF69179">
    <property type="entry name" value="Integrin domains"/>
    <property type="match status" value="1"/>
</dbReference>
<evidence type="ECO:0000259" key="11">
    <source>
        <dbReference type="Pfam" id="PF18372"/>
    </source>
</evidence>
<dbReference type="InterPro" id="IPR032695">
    <property type="entry name" value="Integrin_dom_sf"/>
</dbReference>
<keyword evidence="7" id="KW-0401">Integrin</keyword>
<comment type="subcellular location">
    <subcellularLocation>
        <location evidence="1">Membrane</location>
        <topology evidence="1">Single-pass type I membrane protein</topology>
    </subcellularLocation>
</comment>
<dbReference type="PANTHER" id="PTHR10082">
    <property type="entry name" value="INTEGRIN BETA SUBUNIT"/>
    <property type="match status" value="1"/>
</dbReference>
<accession>A0ABD0RS97</accession>
<evidence type="ECO:0000256" key="3">
    <source>
        <dbReference type="ARBA" id="ARBA00022536"/>
    </source>
</evidence>
<dbReference type="Pfam" id="PF18372">
    <property type="entry name" value="I-EGF_1"/>
    <property type="match status" value="1"/>
</dbReference>
<dbReference type="PANTHER" id="PTHR10082:SF62">
    <property type="entry name" value="INTEGRIN BETA"/>
    <property type="match status" value="1"/>
</dbReference>
<evidence type="ECO:0000256" key="7">
    <source>
        <dbReference type="ARBA" id="ARBA00023037"/>
    </source>
</evidence>
<keyword evidence="9" id="KW-1015">Disulfide bond</keyword>
<dbReference type="GO" id="GO:0016020">
    <property type="term" value="C:membrane"/>
    <property type="evidence" value="ECO:0007669"/>
    <property type="project" value="UniProtKB-SubCell"/>
</dbReference>
<evidence type="ECO:0000256" key="10">
    <source>
        <dbReference type="ARBA" id="ARBA00023180"/>
    </source>
</evidence>
<proteinExistence type="inferred from homology"/>
<evidence type="ECO:0000256" key="2">
    <source>
        <dbReference type="ARBA" id="ARBA00007449"/>
    </source>
</evidence>
<evidence type="ECO:0000256" key="6">
    <source>
        <dbReference type="ARBA" id="ARBA00022989"/>
    </source>
</evidence>
<evidence type="ECO:0000256" key="1">
    <source>
        <dbReference type="ARBA" id="ARBA00004479"/>
    </source>
</evidence>
<gene>
    <name evidence="12" type="ORF">M9458_004528</name>
</gene>
<organism evidence="12 13">
    <name type="scientific">Cirrhinus mrigala</name>
    <name type="common">Mrigala</name>
    <dbReference type="NCBI Taxonomy" id="683832"/>
    <lineage>
        <taxon>Eukaryota</taxon>
        <taxon>Metazoa</taxon>
        <taxon>Chordata</taxon>
        <taxon>Craniata</taxon>
        <taxon>Vertebrata</taxon>
        <taxon>Euteleostomi</taxon>
        <taxon>Actinopterygii</taxon>
        <taxon>Neopterygii</taxon>
        <taxon>Teleostei</taxon>
        <taxon>Ostariophysi</taxon>
        <taxon>Cypriniformes</taxon>
        <taxon>Cyprinidae</taxon>
        <taxon>Labeoninae</taxon>
        <taxon>Labeonini</taxon>
        <taxon>Cirrhinus</taxon>
    </lineage>
</organism>
<evidence type="ECO:0000256" key="5">
    <source>
        <dbReference type="ARBA" id="ARBA00022737"/>
    </source>
</evidence>
<keyword evidence="3" id="KW-0245">EGF-like domain</keyword>
<comment type="similarity">
    <text evidence="2">Belongs to the integrin beta chain family.</text>
</comment>
<protein>
    <recommendedName>
        <fullName evidence="11">Integrin beta epidermal growth factor-like domain-containing protein</fullName>
    </recommendedName>
</protein>
<reference evidence="12 13" key="1">
    <citation type="submission" date="2024-05" db="EMBL/GenBank/DDBJ databases">
        <title>Genome sequencing and assembly of Indian major carp, Cirrhinus mrigala (Hamilton, 1822).</title>
        <authorList>
            <person name="Mohindra V."/>
            <person name="Chowdhury L.M."/>
            <person name="Lal K."/>
            <person name="Jena J.K."/>
        </authorList>
    </citation>
    <scope>NUCLEOTIDE SEQUENCE [LARGE SCALE GENOMIC DNA]</scope>
    <source>
        <strain evidence="12">CM1030</strain>
        <tissue evidence="12">Blood</tissue>
    </source>
</reference>
<keyword evidence="8" id="KW-0472">Membrane</keyword>
<feature type="domain" description="Integrin beta epidermal growth factor-like" evidence="11">
    <location>
        <begin position="44"/>
        <end position="65"/>
    </location>
</feature>
<keyword evidence="10" id="KW-0325">Glycoprotein</keyword>
<dbReference type="AlphaFoldDB" id="A0ABD0RS97"/>
<name>A0ABD0RS97_CIRMR</name>
<dbReference type="InterPro" id="IPR015812">
    <property type="entry name" value="Integrin_bsu"/>
</dbReference>
<dbReference type="GO" id="GO:0007229">
    <property type="term" value="P:integrin-mediated signaling pathway"/>
    <property type="evidence" value="ECO:0007669"/>
    <property type="project" value="UniProtKB-KW"/>
</dbReference>
<evidence type="ECO:0000313" key="13">
    <source>
        <dbReference type="Proteomes" id="UP001529510"/>
    </source>
</evidence>
<keyword evidence="4" id="KW-0812">Transmembrane</keyword>
<evidence type="ECO:0000256" key="4">
    <source>
        <dbReference type="ARBA" id="ARBA00022692"/>
    </source>
</evidence>
<feature type="non-terminal residue" evidence="12">
    <location>
        <position position="1"/>
    </location>
</feature>
<keyword evidence="13" id="KW-1185">Reference proteome</keyword>
<evidence type="ECO:0000256" key="9">
    <source>
        <dbReference type="ARBA" id="ARBA00023157"/>
    </source>
</evidence>
<keyword evidence="5" id="KW-0677">Repeat</keyword>
<sequence length="65" mass="6989">VTFDIEITATGCPSKDKSQTIRINPLGFSEKVEIVLNFICECECRKDGIPNSPECSGGHGTLECG</sequence>
<dbReference type="EMBL" id="JAMKFB020000002">
    <property type="protein sequence ID" value="KAL0201341.1"/>
    <property type="molecule type" value="Genomic_DNA"/>
</dbReference>
<dbReference type="InterPro" id="IPR040622">
    <property type="entry name" value="EGF_integrin_1"/>
</dbReference>
<dbReference type="Gene3D" id="2.60.40.1510">
    <property type="entry name" value="ntegrin, alpha v. Chain A, domain 3"/>
    <property type="match status" value="1"/>
</dbReference>
<keyword evidence="6" id="KW-1133">Transmembrane helix</keyword>
<evidence type="ECO:0000313" key="12">
    <source>
        <dbReference type="EMBL" id="KAL0201341.1"/>
    </source>
</evidence>
<dbReference type="Proteomes" id="UP001529510">
    <property type="component" value="Unassembled WGS sequence"/>
</dbReference>
<evidence type="ECO:0000256" key="8">
    <source>
        <dbReference type="ARBA" id="ARBA00023136"/>
    </source>
</evidence>
<feature type="non-terminal residue" evidence="12">
    <location>
        <position position="65"/>
    </location>
</feature>